<evidence type="ECO:0000256" key="3">
    <source>
        <dbReference type="ARBA" id="ARBA00022729"/>
    </source>
</evidence>
<feature type="region of interest" description="Disordered" evidence="8">
    <location>
        <begin position="65"/>
        <end position="105"/>
    </location>
</feature>
<keyword evidence="4" id="KW-1133">Transmembrane helix</keyword>
<evidence type="ECO:0000256" key="5">
    <source>
        <dbReference type="ARBA" id="ARBA00023136"/>
    </source>
</evidence>
<organism evidence="10 11">
    <name type="scientific">Laodelphax striatellus</name>
    <name type="common">Small brown planthopper</name>
    <name type="synonym">Delphax striatella</name>
    <dbReference type="NCBI Taxonomy" id="195883"/>
    <lineage>
        <taxon>Eukaryota</taxon>
        <taxon>Metazoa</taxon>
        <taxon>Ecdysozoa</taxon>
        <taxon>Arthropoda</taxon>
        <taxon>Hexapoda</taxon>
        <taxon>Insecta</taxon>
        <taxon>Pterygota</taxon>
        <taxon>Neoptera</taxon>
        <taxon>Paraneoptera</taxon>
        <taxon>Hemiptera</taxon>
        <taxon>Auchenorrhyncha</taxon>
        <taxon>Fulgoroidea</taxon>
        <taxon>Delphacidae</taxon>
        <taxon>Criomorphinae</taxon>
        <taxon>Laodelphax</taxon>
    </lineage>
</organism>
<sequence>MPQGLVRGDVDLRDVLYDGREEGGRLVGGLGQLVDGHKGSDNFHVEVYGPGKVDNIFHCNNLLPLPLEPSPNPSPPPPTRTSLELEESPLPSSAIHEQLISKPEL</sequence>
<protein>
    <recommendedName>
        <fullName evidence="9">Discoidin domain-containing protein</fullName>
    </recommendedName>
</protein>
<evidence type="ECO:0000256" key="6">
    <source>
        <dbReference type="ARBA" id="ARBA00023157"/>
    </source>
</evidence>
<evidence type="ECO:0000313" key="11">
    <source>
        <dbReference type="Proteomes" id="UP000291343"/>
    </source>
</evidence>
<accession>A0A482X049</accession>
<evidence type="ECO:0000313" key="10">
    <source>
        <dbReference type="EMBL" id="RZF39093.1"/>
    </source>
</evidence>
<keyword evidence="11" id="KW-1185">Reference proteome</keyword>
<dbReference type="Gene3D" id="2.60.120.1190">
    <property type="match status" value="1"/>
</dbReference>
<keyword evidence="6" id="KW-1015">Disulfide bond</keyword>
<proteinExistence type="predicted"/>
<feature type="domain" description="Discoidin" evidence="9">
    <location>
        <begin position="2"/>
        <end position="47"/>
    </location>
</feature>
<comment type="caution">
    <text evidence="10">The sequence shown here is derived from an EMBL/GenBank/DDBJ whole genome shotgun (WGS) entry which is preliminary data.</text>
</comment>
<evidence type="ECO:0000256" key="8">
    <source>
        <dbReference type="SAM" id="MobiDB-lite"/>
    </source>
</evidence>
<dbReference type="InterPro" id="IPR048525">
    <property type="entry name" value="DDR1-2_DS-like"/>
</dbReference>
<reference evidence="10 11" key="1">
    <citation type="journal article" date="2017" name="Gigascience">
        <title>Genome sequence of the small brown planthopper, Laodelphax striatellus.</title>
        <authorList>
            <person name="Zhu J."/>
            <person name="Jiang F."/>
            <person name="Wang X."/>
            <person name="Yang P."/>
            <person name="Bao Y."/>
            <person name="Zhao W."/>
            <person name="Wang W."/>
            <person name="Lu H."/>
            <person name="Wang Q."/>
            <person name="Cui N."/>
            <person name="Li J."/>
            <person name="Chen X."/>
            <person name="Luo L."/>
            <person name="Yu J."/>
            <person name="Kang L."/>
            <person name="Cui F."/>
        </authorList>
    </citation>
    <scope>NUCLEOTIDE SEQUENCE [LARGE SCALE GENOMIC DNA]</scope>
    <source>
        <strain evidence="10">Lst14</strain>
    </source>
</reference>
<evidence type="ECO:0000259" key="9">
    <source>
        <dbReference type="Pfam" id="PF21114"/>
    </source>
</evidence>
<name>A0A482X049_LAOST</name>
<comment type="subcellular location">
    <subcellularLocation>
        <location evidence="1">Membrane</location>
        <topology evidence="1">Single-pass type I membrane protein</topology>
    </subcellularLocation>
</comment>
<evidence type="ECO:0000256" key="1">
    <source>
        <dbReference type="ARBA" id="ARBA00004479"/>
    </source>
</evidence>
<evidence type="ECO:0000256" key="4">
    <source>
        <dbReference type="ARBA" id="ARBA00022989"/>
    </source>
</evidence>
<dbReference type="EMBL" id="QKKF02020692">
    <property type="protein sequence ID" value="RZF39093.1"/>
    <property type="molecule type" value="Genomic_DNA"/>
</dbReference>
<dbReference type="Pfam" id="PF21114">
    <property type="entry name" value="DDR1-2_DS-like"/>
    <property type="match status" value="1"/>
</dbReference>
<keyword evidence="7" id="KW-0325">Glycoprotein</keyword>
<evidence type="ECO:0000256" key="7">
    <source>
        <dbReference type="ARBA" id="ARBA00023180"/>
    </source>
</evidence>
<dbReference type="AlphaFoldDB" id="A0A482X049"/>
<dbReference type="InParanoid" id="A0A482X049"/>
<dbReference type="GO" id="GO:0016020">
    <property type="term" value="C:membrane"/>
    <property type="evidence" value="ECO:0007669"/>
    <property type="project" value="UniProtKB-SubCell"/>
</dbReference>
<feature type="compositionally biased region" description="Pro residues" evidence="8">
    <location>
        <begin position="66"/>
        <end position="79"/>
    </location>
</feature>
<gene>
    <name evidence="10" type="ORF">LSTR_LSTR016637</name>
</gene>
<evidence type="ECO:0000256" key="2">
    <source>
        <dbReference type="ARBA" id="ARBA00022692"/>
    </source>
</evidence>
<keyword evidence="5" id="KW-0472">Membrane</keyword>
<keyword evidence="3" id="KW-0732">Signal</keyword>
<keyword evidence="2" id="KW-0812">Transmembrane</keyword>
<dbReference type="Proteomes" id="UP000291343">
    <property type="component" value="Unassembled WGS sequence"/>
</dbReference>